<reference evidence="1 2" key="1">
    <citation type="submission" date="2016-03" db="EMBL/GenBank/DDBJ databases">
        <authorList>
            <consortium name="Pathogen Informatics"/>
        </authorList>
    </citation>
    <scope>NUCLEOTIDE SEQUENCE [LARGE SCALE GENOMIC DNA]</scope>
    <source>
        <strain evidence="1 2">NCTC13364</strain>
    </source>
</reference>
<dbReference type="Pfam" id="PF10707">
    <property type="entry name" value="YrbL-PhoP_reg"/>
    <property type="match status" value="1"/>
</dbReference>
<proteinExistence type="predicted"/>
<accession>A0A146AIZ4</accession>
<name>A0A146AIZ4_9BORD</name>
<protein>
    <submittedName>
        <fullName evidence="1">PhoP regulatory network protein YrbL</fullName>
    </submittedName>
</protein>
<dbReference type="InterPro" id="IPR019647">
    <property type="entry name" value="PhoP_reg_network_YrbL"/>
</dbReference>
<dbReference type="EMBL" id="FKBS01000002">
    <property type="protein sequence ID" value="CZZ88762.1"/>
    <property type="molecule type" value="Genomic_DNA"/>
</dbReference>
<gene>
    <name evidence="1" type="ORF">SAMEA1982600_00053</name>
</gene>
<evidence type="ECO:0000313" key="2">
    <source>
        <dbReference type="Proteomes" id="UP000077037"/>
    </source>
</evidence>
<dbReference type="RefSeq" id="WP_066406320.1">
    <property type="nucleotide sequence ID" value="NZ_FKBS01000002.1"/>
</dbReference>
<evidence type="ECO:0000313" key="1">
    <source>
        <dbReference type="EMBL" id="CZZ88762.1"/>
    </source>
</evidence>
<dbReference type="Proteomes" id="UP000077037">
    <property type="component" value="Unassembled WGS sequence"/>
</dbReference>
<dbReference type="AlphaFoldDB" id="A0A146AIZ4"/>
<sequence length="219" mass="24289">MGLLILKEKIGAGHLRECWRHPEHPARCVKIAKDKPRAHLQNLLESHYAIHLQQRGVADARIPRVHGWAMTDRGWGLVLDLVVDAQGMPAPTLRQARAAGHLPDEAAAALLDDALDWLARNGVVWVDASQDNVVMQATENGGTQLAFIDGLGGRHFDMEYRVRCMFRGVERVTARLKAAKHRARIHSRLLASAPRRLDAMDLLGQHDTDAMAPPSVPSR</sequence>
<organism evidence="1 2">
    <name type="scientific">Bordetella ansorpii</name>
    <dbReference type="NCBI Taxonomy" id="288768"/>
    <lineage>
        <taxon>Bacteria</taxon>
        <taxon>Pseudomonadati</taxon>
        <taxon>Pseudomonadota</taxon>
        <taxon>Betaproteobacteria</taxon>
        <taxon>Burkholderiales</taxon>
        <taxon>Alcaligenaceae</taxon>
        <taxon>Bordetella</taxon>
    </lineage>
</organism>